<evidence type="ECO:0000313" key="1">
    <source>
        <dbReference type="EMBL" id="KAG8577623.1"/>
    </source>
</evidence>
<comment type="caution">
    <text evidence="1">The sequence shown here is derived from an EMBL/GenBank/DDBJ whole genome shotgun (WGS) entry which is preliminary data.</text>
</comment>
<keyword evidence="2" id="KW-1185">Reference proteome</keyword>
<organism evidence="1 2">
    <name type="scientific">Engystomops pustulosus</name>
    <name type="common">Tungara frog</name>
    <name type="synonym">Physalaemus pustulosus</name>
    <dbReference type="NCBI Taxonomy" id="76066"/>
    <lineage>
        <taxon>Eukaryota</taxon>
        <taxon>Metazoa</taxon>
        <taxon>Chordata</taxon>
        <taxon>Craniata</taxon>
        <taxon>Vertebrata</taxon>
        <taxon>Euteleostomi</taxon>
        <taxon>Amphibia</taxon>
        <taxon>Batrachia</taxon>
        <taxon>Anura</taxon>
        <taxon>Neobatrachia</taxon>
        <taxon>Hyloidea</taxon>
        <taxon>Leptodactylidae</taxon>
        <taxon>Leiuperinae</taxon>
        <taxon>Engystomops</taxon>
    </lineage>
</organism>
<dbReference type="Proteomes" id="UP000824782">
    <property type="component" value="Unassembled WGS sequence"/>
</dbReference>
<proteinExistence type="predicted"/>
<sequence>MGYRLLYRIKYSMSLCKGNNDKHSKPVGIYFGILKASSPLQVRSTALRHTFWKPLLTLEPPHMLIQTLKEKLLRQNNLCPGKK</sequence>
<protein>
    <submittedName>
        <fullName evidence="1">Uncharacterized protein</fullName>
    </submittedName>
</protein>
<reference evidence="1" key="1">
    <citation type="thesis" date="2020" institute="ProQuest LLC" country="789 East Eisenhower Parkway, Ann Arbor, MI, USA">
        <title>Comparative Genomics and Chromosome Evolution.</title>
        <authorList>
            <person name="Mudd A.B."/>
        </authorList>
    </citation>
    <scope>NUCLEOTIDE SEQUENCE</scope>
    <source>
        <strain evidence="1">237g6f4</strain>
        <tissue evidence="1">Blood</tissue>
    </source>
</reference>
<name>A0AAV7BYC5_ENGPU</name>
<evidence type="ECO:0000313" key="2">
    <source>
        <dbReference type="Proteomes" id="UP000824782"/>
    </source>
</evidence>
<gene>
    <name evidence="1" type="ORF">GDO81_010239</name>
</gene>
<dbReference type="AlphaFoldDB" id="A0AAV7BYC5"/>
<dbReference type="EMBL" id="WNYA01000004">
    <property type="protein sequence ID" value="KAG8577623.1"/>
    <property type="molecule type" value="Genomic_DNA"/>
</dbReference>
<accession>A0AAV7BYC5</accession>